<feature type="compositionally biased region" description="Basic and acidic residues" evidence="6">
    <location>
        <begin position="723"/>
        <end position="732"/>
    </location>
</feature>
<feature type="region of interest" description="Disordered" evidence="6">
    <location>
        <begin position="696"/>
        <end position="732"/>
    </location>
</feature>
<keyword evidence="3" id="KW-0285">Flavoprotein</keyword>
<evidence type="ECO:0000259" key="9">
    <source>
        <dbReference type="Pfam" id="PF02771"/>
    </source>
</evidence>
<dbReference type="Gene3D" id="2.40.110.10">
    <property type="entry name" value="Butyryl-CoA Dehydrogenase, subunit A, domain 2"/>
    <property type="match status" value="1"/>
</dbReference>
<evidence type="ECO:0000256" key="4">
    <source>
        <dbReference type="ARBA" id="ARBA00022827"/>
    </source>
</evidence>
<feature type="region of interest" description="Disordered" evidence="6">
    <location>
        <begin position="1"/>
        <end position="57"/>
    </location>
</feature>
<dbReference type="SUPFAM" id="SSF56645">
    <property type="entry name" value="Acyl-CoA dehydrogenase NM domain-like"/>
    <property type="match status" value="1"/>
</dbReference>
<dbReference type="InterPro" id="IPR055060">
    <property type="entry name" value="ACOX_C_alpha1"/>
</dbReference>
<keyword evidence="12" id="KW-1185">Reference proteome</keyword>
<evidence type="ECO:0000313" key="11">
    <source>
        <dbReference type="EMBL" id="MEJ5945457.1"/>
    </source>
</evidence>
<evidence type="ECO:0000256" key="3">
    <source>
        <dbReference type="ARBA" id="ARBA00022630"/>
    </source>
</evidence>
<dbReference type="EMBL" id="JBBIAA010000008">
    <property type="protein sequence ID" value="MEJ5945457.1"/>
    <property type="molecule type" value="Genomic_DNA"/>
</dbReference>
<dbReference type="Gene3D" id="1.20.140.10">
    <property type="entry name" value="Butyryl-CoA Dehydrogenase, subunit A, domain 3"/>
    <property type="match status" value="2"/>
</dbReference>
<dbReference type="InterPro" id="IPR046373">
    <property type="entry name" value="Acyl-CoA_Oxase/DH_mid-dom_sf"/>
</dbReference>
<feature type="compositionally biased region" description="Low complexity" evidence="6">
    <location>
        <begin position="1"/>
        <end position="10"/>
    </location>
</feature>
<sequence>MTASTTTSAAGRGDAPTSTRTSTDRGGRADEGRRRGRRAPLPRAAARPGGGGVGAVTASDLTDLLAGRWGWVREEARSTFPDSLFRTDPHAPLDAYRDEVLDVVRELAATGATAHGFPRSVGGGGDVGASVVQFEMLGYGDLSVMIKSGVHFGLYGGAVQSLGSDDHHRRFLPPALAMETVGCFAMTETGHGSDVASLETTAVYDPEAQEFLLSTPHDGARKDYIGGAARHARVAAVFAQLVTGGPAEEPVGRGVHCLVVPLRDERGDLLPGVEVEDDGAKAGLNGVDNGRIRFTGVRVPREDLLDRFAQVAPDGTYSSSIASPSRRFFTTLGALVRGRVCVAAGAGAATQAALAVAVRYGLTRRQFARPGADGTSEEVVLLDHRAHQRRLLPALATSYVLQLAQNELTARLHDLQTAAGGVADADQRDLENRAAGVKAVATWHATSTIQTCREACGGAGYLAVNRLPQLKADTDVFTTFEGDNTVLLQLVGKGLLAAYAEDFGEKGTWGTVRAVVDQLADHVAERTTARVTLQRLREAAPGRDDADLRDRGWQMRLLVEREAHLLVGVARRLRRASAPGADAGAVFDDAQDHLLAAARAHVDRVVVEALVAAEDACEDDAVAELLARVGDLHVLSTIERDRAWYLEHGWLTPGRSKAVVAAVNEVCGELRPDARLLVDGFGIPERWVTAPIAHDGVAQPTHGDATTTTGDQGAPAGGDAAPADERVPVQAG</sequence>
<feature type="compositionally biased region" description="Basic and acidic residues" evidence="6">
    <location>
        <begin position="22"/>
        <end position="33"/>
    </location>
</feature>
<dbReference type="Pfam" id="PF22924">
    <property type="entry name" value="ACOX_C_alpha1"/>
    <property type="match status" value="1"/>
</dbReference>
<proteinExistence type="inferred from homology"/>
<organism evidence="11 12">
    <name type="scientific">Pseudokineococcus basanitobsidens</name>
    <dbReference type="NCBI Taxonomy" id="1926649"/>
    <lineage>
        <taxon>Bacteria</taxon>
        <taxon>Bacillati</taxon>
        <taxon>Actinomycetota</taxon>
        <taxon>Actinomycetes</taxon>
        <taxon>Kineosporiales</taxon>
        <taxon>Kineosporiaceae</taxon>
        <taxon>Pseudokineococcus</taxon>
    </lineage>
</organism>
<protein>
    <submittedName>
        <fullName evidence="11">Acyl-CoA dehydrogenase</fullName>
    </submittedName>
</protein>
<dbReference type="Pfam" id="PF01756">
    <property type="entry name" value="ACOX"/>
    <property type="match status" value="1"/>
</dbReference>
<evidence type="ECO:0000256" key="5">
    <source>
        <dbReference type="ARBA" id="ARBA00023002"/>
    </source>
</evidence>
<keyword evidence="4" id="KW-0274">FAD</keyword>
<dbReference type="InterPro" id="IPR036250">
    <property type="entry name" value="AcylCo_DH-like_C"/>
</dbReference>
<evidence type="ECO:0000256" key="2">
    <source>
        <dbReference type="ARBA" id="ARBA00006288"/>
    </source>
</evidence>
<reference evidence="11 12" key="1">
    <citation type="journal article" date="2017" name="Int. J. Syst. Evol. Microbiol.">
        <title>Pseudokineococcus basanitobsidens sp. nov., isolated from volcanic rock.</title>
        <authorList>
            <person name="Lee D.W."/>
            <person name="Park M.Y."/>
            <person name="Kim J.J."/>
            <person name="Kim B.S."/>
        </authorList>
    </citation>
    <scope>NUCLEOTIDE SEQUENCE [LARGE SCALE GENOMIC DNA]</scope>
    <source>
        <strain evidence="11 12">DSM 103726</strain>
    </source>
</reference>
<feature type="domain" description="Acyl-CoA oxidase/dehydrogenase middle" evidence="8">
    <location>
        <begin position="183"/>
        <end position="297"/>
    </location>
</feature>
<feature type="domain" description="Acyl-CoA oxidase C-terminal" evidence="7">
    <location>
        <begin position="562"/>
        <end position="693"/>
    </location>
</feature>
<dbReference type="Gene3D" id="1.10.540.10">
    <property type="entry name" value="Acyl-CoA dehydrogenase/oxidase, N-terminal domain"/>
    <property type="match status" value="1"/>
</dbReference>
<dbReference type="InterPro" id="IPR037069">
    <property type="entry name" value="AcylCoA_DH/ox_N_sf"/>
</dbReference>
<dbReference type="InterPro" id="IPR012258">
    <property type="entry name" value="Acyl-CoA_oxidase"/>
</dbReference>
<dbReference type="PANTHER" id="PTHR10909">
    <property type="entry name" value="ELECTRON TRANSPORT OXIDOREDUCTASE"/>
    <property type="match status" value="1"/>
</dbReference>
<dbReference type="InterPro" id="IPR013786">
    <property type="entry name" value="AcylCoA_DH/ox_N"/>
</dbReference>
<feature type="compositionally biased region" description="Low complexity" evidence="6">
    <location>
        <begin position="698"/>
        <end position="721"/>
    </location>
</feature>
<accession>A0ABU8RK41</accession>
<comment type="cofactor">
    <cofactor evidence="1">
        <name>FAD</name>
        <dbReference type="ChEBI" id="CHEBI:57692"/>
    </cofactor>
</comment>
<keyword evidence="5" id="KW-0560">Oxidoreductase</keyword>
<feature type="domain" description="Acyl-CoA oxidase C-alpha1" evidence="10">
    <location>
        <begin position="333"/>
        <end position="496"/>
    </location>
</feature>
<dbReference type="InterPro" id="IPR006091">
    <property type="entry name" value="Acyl-CoA_Oxase/DH_mid-dom"/>
</dbReference>
<name>A0ABU8RK41_9ACTN</name>
<evidence type="ECO:0000256" key="1">
    <source>
        <dbReference type="ARBA" id="ARBA00001974"/>
    </source>
</evidence>
<dbReference type="InterPro" id="IPR002655">
    <property type="entry name" value="Acyl-CoA_oxidase_C"/>
</dbReference>
<gene>
    <name evidence="11" type="ORF">WDZ17_09155</name>
</gene>
<evidence type="ECO:0000259" key="10">
    <source>
        <dbReference type="Pfam" id="PF22924"/>
    </source>
</evidence>
<dbReference type="Pfam" id="PF02771">
    <property type="entry name" value="Acyl-CoA_dh_N"/>
    <property type="match status" value="1"/>
</dbReference>
<dbReference type="InterPro" id="IPR009100">
    <property type="entry name" value="AcylCoA_DH/oxidase_NM_dom_sf"/>
</dbReference>
<comment type="caution">
    <text evidence="11">The sequence shown here is derived from an EMBL/GenBank/DDBJ whole genome shotgun (WGS) entry which is preliminary data.</text>
</comment>
<comment type="similarity">
    <text evidence="2">Belongs to the acyl-CoA oxidase family.</text>
</comment>
<evidence type="ECO:0000259" key="8">
    <source>
        <dbReference type="Pfam" id="PF02770"/>
    </source>
</evidence>
<evidence type="ECO:0000256" key="6">
    <source>
        <dbReference type="SAM" id="MobiDB-lite"/>
    </source>
</evidence>
<evidence type="ECO:0000259" key="7">
    <source>
        <dbReference type="Pfam" id="PF01756"/>
    </source>
</evidence>
<dbReference type="Pfam" id="PF02770">
    <property type="entry name" value="Acyl-CoA_dh_M"/>
    <property type="match status" value="1"/>
</dbReference>
<dbReference type="SUPFAM" id="SSF47203">
    <property type="entry name" value="Acyl-CoA dehydrogenase C-terminal domain-like"/>
    <property type="match status" value="2"/>
</dbReference>
<feature type="domain" description="Acyl-CoA dehydrogenase/oxidase N-terminal" evidence="9">
    <location>
        <begin position="101"/>
        <end position="179"/>
    </location>
</feature>
<dbReference type="Proteomes" id="UP001387100">
    <property type="component" value="Unassembled WGS sequence"/>
</dbReference>
<evidence type="ECO:0000313" key="12">
    <source>
        <dbReference type="Proteomes" id="UP001387100"/>
    </source>
</evidence>